<reference evidence="1 2" key="1">
    <citation type="submission" date="2023-08" db="EMBL/GenBank/DDBJ databases">
        <authorList>
            <person name="Johnson K.L."/>
            <person name="Barnes O.A."/>
            <person name="Oesch R.P."/>
            <person name="Patterson N.C."/>
            <person name="Workman C.J."/>
            <person name="Goncz K."/>
            <person name="Sharbrough J."/>
            <person name="Deveaux L.C."/>
            <person name="Warner M.H."/>
            <person name="Ko C."/>
            <person name="Russell D.A."/>
            <person name="Jacobs-Sera D."/>
            <person name="Hatfull G.F."/>
        </authorList>
    </citation>
    <scope>NUCLEOTIDE SEQUENCE [LARGE SCALE GENOMIC DNA]</scope>
</reference>
<dbReference type="SUPFAM" id="SSF52266">
    <property type="entry name" value="SGNH hydrolase"/>
    <property type="match status" value="1"/>
</dbReference>
<sequence length="532" mass="56386">MANVWYIGEAQERTLNFGASTFTWNIWNGWSIPESAFTAGQLAELDADPGFLLGQTGPRINPPWSPDSTVGREAALVQKMVDIYNEIPGRLSKAALDATYAPVDRALPTGGATGQVPVKTSGGVVWQDPPEGGAADAEIFNTTPTALRNARAAAARSRLFTLGFAGDSITKGAGSSSDLSQYYFRSYSGLLRSMLASQFGDAGATTFAIDTVFSNGEDPRWSFSGTWVNAAGGPHNNSLRQGSNGATVTFTADADLFTIFYKTGPDEGVWTAQVGDAALQRVDANDTTVGYARVTVPVPNAKRGKWPLVITAPTVGNVSFFGIEASIGTSGVRVSMVGRGGAHASDFVQNATAIDSLTTGVDMPGFDLLGIFFGTNYQTVASYKTDMTTLINRQRARGGDVLIIAPYDNAISGVAEPISDFVAACYELATTLDAPLLDLRKRWGTYAQANAAPQKFYSDDRHPSPAGTADIASAIYGFLMTYVLGDLPRVTVTPAVQTVTVTSRSETLYADGITPPETIITESQTDVLFTDN</sequence>
<keyword evidence="2" id="KW-1185">Reference proteome</keyword>
<evidence type="ECO:0000313" key="1">
    <source>
        <dbReference type="EMBL" id="WNM67151.1"/>
    </source>
</evidence>
<dbReference type="EMBL" id="OR475273">
    <property type="protein sequence ID" value="WNM67151.1"/>
    <property type="molecule type" value="Genomic_DNA"/>
</dbReference>
<accession>A0AA96GXB5</accession>
<protein>
    <submittedName>
        <fullName evidence="1">Esterase</fullName>
    </submittedName>
</protein>
<dbReference type="Gene3D" id="3.40.50.1110">
    <property type="entry name" value="SGNH hydrolase"/>
    <property type="match status" value="1"/>
</dbReference>
<name>A0AA96GXB5_9CAUD</name>
<evidence type="ECO:0000313" key="2">
    <source>
        <dbReference type="Proteomes" id="UP001305630"/>
    </source>
</evidence>
<gene>
    <name evidence="1" type="primary">4</name>
    <name evidence="1" type="ORF">SEA_ERUTAN_4</name>
</gene>
<dbReference type="InterPro" id="IPR036514">
    <property type="entry name" value="SGNH_hydro_sf"/>
</dbReference>
<organism evidence="1 2">
    <name type="scientific">Gordonia phage Erutan</name>
    <dbReference type="NCBI Taxonomy" id="3043913"/>
    <lineage>
        <taxon>Viruses</taxon>
        <taxon>Duplodnaviria</taxon>
        <taxon>Heunggongvirae</taxon>
        <taxon>Uroviricota</taxon>
        <taxon>Caudoviricetes</taxon>
        <taxon>Dovevirinae</taxon>
        <taxon>Lambovirus</taxon>
        <taxon>Lambovirus erutan</taxon>
    </lineage>
</organism>
<proteinExistence type="predicted"/>
<dbReference type="Proteomes" id="UP001305630">
    <property type="component" value="Segment"/>
</dbReference>